<dbReference type="EMBL" id="CP053921">
    <property type="protein sequence ID" value="QKG71848.1"/>
    <property type="molecule type" value="Genomic_DNA"/>
</dbReference>
<protein>
    <submittedName>
        <fullName evidence="1">N-formylglutamate amidohydrolase</fullName>
    </submittedName>
</protein>
<dbReference type="Pfam" id="PF05013">
    <property type="entry name" value="FGase"/>
    <property type="match status" value="1"/>
</dbReference>
<reference evidence="1 2" key="1">
    <citation type="submission" date="2020-05" db="EMBL/GenBank/DDBJ databases">
        <title>Erythrobacter mangrovi sp. nov., isolated from rhizosphere soil of mangrove plant (Kandelia candel).</title>
        <authorList>
            <person name="Ye Y.H."/>
        </authorList>
    </citation>
    <scope>NUCLEOTIDE SEQUENCE [LARGE SCALE GENOMIC DNA]</scope>
    <source>
        <strain evidence="1 2">EB310</strain>
    </source>
</reference>
<sequence length="312" mass="34061">MVERDTEGHGSGVLIAREHGFQPFKASGLEDSASPIVIAAPHGGRDYGPDVLAAMRDPDGTRLRLEDRYVDLLAEAVAEQCGAAVIVARVPRAVIDLNRAPDDVDWGMISGSRPKSARHSLSNRRARSGLGIIPRRLPGSGEIWRGPVAVEDLERRIATVHRPYHAHVAATLEAMRDRWGAALLVDLHSMPPLRKRIADEVPAEFVIGDRFGASCGHHLIANALRHLGERGRGVAHNRPYSGGYVLDRHGFPARGIHAMQVEVCRSTYLCANLEEPSARFQSVVKLLAGLMRALADEVAFFGRERMLPNAAE</sequence>
<evidence type="ECO:0000313" key="1">
    <source>
        <dbReference type="EMBL" id="QKG71848.1"/>
    </source>
</evidence>
<dbReference type="GO" id="GO:0016787">
    <property type="term" value="F:hydrolase activity"/>
    <property type="evidence" value="ECO:0007669"/>
    <property type="project" value="UniProtKB-KW"/>
</dbReference>
<dbReference type="KEGG" id="emv:HQR01_11030"/>
<dbReference type="RefSeq" id="WP_173214914.1">
    <property type="nucleotide sequence ID" value="NZ_CP053921.1"/>
</dbReference>
<keyword evidence="1" id="KW-0378">Hydrolase</keyword>
<dbReference type="AlphaFoldDB" id="A0A7D4CN77"/>
<accession>A0A7D4CN77</accession>
<evidence type="ECO:0000313" key="2">
    <source>
        <dbReference type="Proteomes" id="UP000504693"/>
    </source>
</evidence>
<gene>
    <name evidence="1" type="ORF">HQR01_11030</name>
</gene>
<dbReference type="SUPFAM" id="SSF53187">
    <property type="entry name" value="Zn-dependent exopeptidases"/>
    <property type="match status" value="1"/>
</dbReference>
<dbReference type="Gene3D" id="3.40.630.40">
    <property type="entry name" value="Zn-dependent exopeptidases"/>
    <property type="match status" value="1"/>
</dbReference>
<dbReference type="InterPro" id="IPR007709">
    <property type="entry name" value="N-FG_amidohydro"/>
</dbReference>
<organism evidence="1 2">
    <name type="scientific">Erythrobacter mangrovi</name>
    <dbReference type="NCBI Taxonomy" id="2739433"/>
    <lineage>
        <taxon>Bacteria</taxon>
        <taxon>Pseudomonadati</taxon>
        <taxon>Pseudomonadota</taxon>
        <taxon>Alphaproteobacteria</taxon>
        <taxon>Sphingomonadales</taxon>
        <taxon>Erythrobacteraceae</taxon>
        <taxon>Erythrobacter/Porphyrobacter group</taxon>
        <taxon>Erythrobacter</taxon>
    </lineage>
</organism>
<proteinExistence type="predicted"/>
<keyword evidence="2" id="KW-1185">Reference proteome</keyword>
<name>A0A7D4CN77_9SPHN</name>
<dbReference type="Proteomes" id="UP000504693">
    <property type="component" value="Chromosome"/>
</dbReference>